<feature type="transmembrane region" description="Helical" evidence="1">
    <location>
        <begin position="37"/>
        <end position="53"/>
    </location>
</feature>
<keyword evidence="3" id="KW-1185">Reference proteome</keyword>
<dbReference type="RefSeq" id="WP_345640304.1">
    <property type="nucleotide sequence ID" value="NZ_BAABLY010000002.1"/>
</dbReference>
<reference evidence="2 3" key="1">
    <citation type="submission" date="2024-03" db="EMBL/GenBank/DDBJ databases">
        <title>Draft genome sequence of Pseudonocardia tropica JCM 19149.</title>
        <authorList>
            <person name="Butdee W."/>
            <person name="Duangmal K."/>
        </authorList>
    </citation>
    <scope>NUCLEOTIDE SEQUENCE [LARGE SCALE GENOMIC DNA]</scope>
    <source>
        <strain evidence="2 3">JCM 19149</strain>
    </source>
</reference>
<dbReference type="Proteomes" id="UP001464923">
    <property type="component" value="Unassembled WGS sequence"/>
</dbReference>
<feature type="transmembrane region" description="Helical" evidence="1">
    <location>
        <begin position="12"/>
        <end position="31"/>
    </location>
</feature>
<accession>A0ABV1JVC6</accession>
<evidence type="ECO:0000256" key="1">
    <source>
        <dbReference type="SAM" id="Phobius"/>
    </source>
</evidence>
<protein>
    <submittedName>
        <fullName evidence="2">Uncharacterized protein</fullName>
    </submittedName>
</protein>
<comment type="caution">
    <text evidence="2">The sequence shown here is derived from an EMBL/GenBank/DDBJ whole genome shotgun (WGS) entry which is preliminary data.</text>
</comment>
<keyword evidence="1" id="KW-1133">Transmembrane helix</keyword>
<gene>
    <name evidence="2" type="ORF">WHI96_13725</name>
</gene>
<keyword evidence="1" id="KW-0472">Membrane</keyword>
<keyword evidence="1" id="KW-0812">Transmembrane</keyword>
<dbReference type="EMBL" id="JBEDNP010000007">
    <property type="protein sequence ID" value="MEQ3539883.1"/>
    <property type="molecule type" value="Genomic_DNA"/>
</dbReference>
<organism evidence="2 3">
    <name type="scientific">Pseudonocardia tropica</name>
    <dbReference type="NCBI Taxonomy" id="681289"/>
    <lineage>
        <taxon>Bacteria</taxon>
        <taxon>Bacillati</taxon>
        <taxon>Actinomycetota</taxon>
        <taxon>Actinomycetes</taxon>
        <taxon>Pseudonocardiales</taxon>
        <taxon>Pseudonocardiaceae</taxon>
        <taxon>Pseudonocardia</taxon>
    </lineage>
</organism>
<evidence type="ECO:0000313" key="3">
    <source>
        <dbReference type="Proteomes" id="UP001464923"/>
    </source>
</evidence>
<name>A0ABV1JVC6_9PSEU</name>
<evidence type="ECO:0000313" key="2">
    <source>
        <dbReference type="EMBL" id="MEQ3539883.1"/>
    </source>
</evidence>
<sequence length="221" mass="22821">MARPGTVDRVSAAISVAGAVVVAGYFVVIGAQAGHPALFVAAAVAVAVFGVMARRSWRLARRAEVAAAPVPATAVVVPGAGGATSTLPDAVRVVPVLSAEGRERLDRVLDVLVGAGVLPDGVVDPDRIAASVADHGEPVTSGTVLGALDEAGPDGWDALLDHHPAEDGVPVLPGAGRPRLAWLWTDRTVWVAAPSYDPAELNDLLDQPAYELWEWADETRV</sequence>
<proteinExistence type="predicted"/>